<feature type="chain" id="PRO_5003426113" description="SLH domain-containing protein" evidence="2">
    <location>
        <begin position="35"/>
        <end position="1584"/>
    </location>
</feature>
<evidence type="ECO:0000259" key="3">
    <source>
        <dbReference type="PROSITE" id="PS51272"/>
    </source>
</evidence>
<feature type="region of interest" description="Disordered" evidence="1">
    <location>
        <begin position="1223"/>
        <end position="1287"/>
    </location>
</feature>
<dbReference type="GeneID" id="62759198"/>
<evidence type="ECO:0000256" key="2">
    <source>
        <dbReference type="SAM" id="SignalP"/>
    </source>
</evidence>
<gene>
    <name evidence="4" type="ORF">HMPREF9452_01499</name>
</gene>
<reference evidence="4 5" key="1">
    <citation type="submission" date="2011-06" db="EMBL/GenBank/DDBJ databases">
        <title>The Genome Sequence of Collinsella tanakaei YIT 12063.</title>
        <authorList>
            <consortium name="The Broad Institute Genome Sequencing Platform"/>
            <person name="Earl A."/>
            <person name="Ward D."/>
            <person name="Feldgarden M."/>
            <person name="Gevers D."/>
            <person name="Morotomi M."/>
            <person name="Young S.K."/>
            <person name="Zeng Q."/>
            <person name="Gargeya S."/>
            <person name="Fitzgerald M."/>
            <person name="Haas B."/>
            <person name="Abouelleil A."/>
            <person name="Alvarado L."/>
            <person name="Arachchi H.M."/>
            <person name="Berlin A."/>
            <person name="Brown A."/>
            <person name="Chapman S.B."/>
            <person name="Chen Z."/>
            <person name="Dunbar C."/>
            <person name="Freedman E."/>
            <person name="Gearin G."/>
            <person name="Gellesch M."/>
            <person name="Goldberg J."/>
            <person name="Griggs A."/>
            <person name="Gujja S."/>
            <person name="Heiman D."/>
            <person name="Howarth C."/>
            <person name="Larson L."/>
            <person name="Lui A."/>
            <person name="MacDonald P.J.P."/>
            <person name="Mehta T."/>
            <person name="Montmayeur A."/>
            <person name="Murphy C."/>
            <person name="Neiman D."/>
            <person name="Pearson M."/>
            <person name="Priest M."/>
            <person name="Roberts A."/>
            <person name="Saif S."/>
            <person name="Shea T."/>
            <person name="Shenoy N."/>
            <person name="Sisk P."/>
            <person name="Stolte C."/>
            <person name="Sykes S."/>
            <person name="Wortman J."/>
            <person name="Nusbaum C."/>
            <person name="Birren B."/>
        </authorList>
    </citation>
    <scope>NUCLEOTIDE SEQUENCE [LARGE SCALE GENOMIC DNA]</scope>
    <source>
        <strain evidence="4 5">YIT 12063</strain>
    </source>
</reference>
<dbReference type="PROSITE" id="PS51272">
    <property type="entry name" value="SLH"/>
    <property type="match status" value="3"/>
</dbReference>
<dbReference type="Pfam" id="PF00395">
    <property type="entry name" value="SLH"/>
    <property type="match status" value="1"/>
</dbReference>
<feature type="signal peptide" evidence="2">
    <location>
        <begin position="1"/>
        <end position="34"/>
    </location>
</feature>
<feature type="domain" description="SLH" evidence="3">
    <location>
        <begin position="1391"/>
        <end position="1455"/>
    </location>
</feature>
<dbReference type="InterPro" id="IPR001119">
    <property type="entry name" value="SLH_dom"/>
</dbReference>
<evidence type="ECO:0000313" key="5">
    <source>
        <dbReference type="Proteomes" id="UP000004830"/>
    </source>
</evidence>
<dbReference type="EMBL" id="ADLS01000018">
    <property type="protein sequence ID" value="EGX70510.1"/>
    <property type="molecule type" value="Genomic_DNA"/>
</dbReference>
<dbReference type="InterPro" id="IPR012332">
    <property type="entry name" value="Autotransporter_pectin_lyase_C"/>
</dbReference>
<dbReference type="PATRIC" id="fig|742742.3.peg.1470"/>
<proteinExistence type="predicted"/>
<comment type="caution">
    <text evidence="4">The sequence shown here is derived from an EMBL/GenBank/DDBJ whole genome shotgun (WGS) entry which is preliminary data.</text>
</comment>
<dbReference type="Proteomes" id="UP000004830">
    <property type="component" value="Unassembled WGS sequence"/>
</dbReference>
<keyword evidence="2" id="KW-0732">Signal</keyword>
<dbReference type="Gene3D" id="2.160.20.20">
    <property type="match status" value="2"/>
</dbReference>
<organism evidence="4 5">
    <name type="scientific">Collinsella tanakaei YIT 12063</name>
    <dbReference type="NCBI Taxonomy" id="742742"/>
    <lineage>
        <taxon>Bacteria</taxon>
        <taxon>Bacillati</taxon>
        <taxon>Actinomycetota</taxon>
        <taxon>Coriobacteriia</taxon>
        <taxon>Coriobacteriales</taxon>
        <taxon>Coriobacteriaceae</taxon>
        <taxon>Collinsella</taxon>
    </lineage>
</organism>
<dbReference type="HOGENOM" id="CLU_244974_0_0_11"/>
<protein>
    <recommendedName>
        <fullName evidence="3">SLH domain-containing protein</fullName>
    </recommendedName>
</protein>
<sequence length="1584" mass="163058">MGTRKTHTARLAVSAGLVAALAGGVSLAPAVAFAVDELAQEKAVDQGATVESKAVTMVQGGGAAVQYDSIAAAIADAKPYDYKTNKEAYVITLNDNHAEDVSIPANTRIVIDLNGHTLSNASGHTITNSSNKLEVKDSVGTGVVDNTSNGKAALYNDVKATATLNGGSFTRSAEASTSDSDAGGNSYYVLKNYGTMIINKGVVVKFSDTNPGFYSSLVANGWQDAIKAEAGTSGEPKPTDGAKKATLTINDGSFTGGQITVKNDDYGTLTIKGGAIAQPSEGRFAVYNNHIAKISGGNISSRSSAVASRMIKDTGANEGSLTVESAAVIVSEAGNPVFLRDGAKATITGGSFEAKGGAVAIGINDDASNAVVSGGTYKGTTKVSNRGDVLVDRYGVVEKDGSLVVEMTRPAATVIMEDGTATPYETFTKACSNAPAYSTVKLNENAVLGKFAAKVQAFGVTVDLNGFNIDGSAYMGPDATLAMKPSYGAKPVEGKDSTLRIINSVPQSGGTIKGKLPVEGASGNSMFAAPLYIGDEVTLEVLEGGSTAVKLGSSSYLAYSEKAASYVANGGFRMQAAGGSDRIYGSPSSAAADLPEGSAITMLHPYVGNEAICSGSKGYILDLGGNAYSYTGTQQIVDINYDGASITIRNGMLKAQNPLDTAGVSMLYSNSSLTMDGVTMQLNGATWGIGTNGGEENNTIRLVNSTIDVADGLGIYFPCSGSVVIDNTVIKAKSFGVQLCAGSLTVLGDKTSITASGSPAEKTEADGPIVDGAAISVIERDGYKDLGKVTISGGAFMAGEGIPAIEAYAFNNTDKRSEWTQAGDVVDISGGTYSAAPTNMDKLLAGGYELVESDGSWAVRLKENLRAAEVGGAYYPTVADAVAAARDGQTVKLLKGVEEDAEIRIDGKRSITLDLAGCKLDARAHQIVVESGSGLTVKGGGELTNTCTQNATGSYVVYGADGSRVAFDGVTVNGAYGLYAAGEASVKRANLNVTGGCAIAVNGSARVEIGDPAATAEENARDVVVTSANNCISTQTKEGAADSQCTVYGGTFIAGKKPDNPSNPWNSGPVYWASHGTLDIRGGVFKADVETAAVFQKNGTVKISGGEFTAKDGFKIDATAQDTTEIATEISGGKFAGTRAGFYSNADGGSIDYGASYSVKVTGGEFRGGSEGAIYVKEGDAIAAEGKRALEVTGGDFSENPIEFVPASGYEVVESNGMFTVSKYVPPTPPSGGGSTSDKTEVEKNPDGSTTTTVTKPDGSQTITHETASGTESVVKKDEDGNVTSTEVTVSKADAENGKVELPIEESEPGSDVEKAPEVEVKVPSSVSDKTPVQVTVPVAKGEGDEPDYGIVVFAVDADGNETVIPKCSVDKDGNVVFEATGDVTIKVVDNAKDMPDVTDADWFAGDVVDFATARGIVNGVERPDGSRVFDGYGKTSRGMFVAMLHNLELNPEAASEGSLADVPEGAFYADAAAWALGEGILSGVDMPDGSKQFQGGEDVTREQVAVFLMRYAEHLGMDVSKRAEIDFPDASEVSSYAKDAMSWAVAEGLFTGDDVTGELNPTDGAARAEVATVLMRFINLMYA</sequence>
<evidence type="ECO:0000313" key="4">
    <source>
        <dbReference type="EMBL" id="EGX70510.1"/>
    </source>
</evidence>
<name>G1WJI6_9ACTN</name>
<keyword evidence="5" id="KW-1185">Reference proteome</keyword>
<feature type="domain" description="SLH" evidence="3">
    <location>
        <begin position="1456"/>
        <end position="1523"/>
    </location>
</feature>
<evidence type="ECO:0000256" key="1">
    <source>
        <dbReference type="SAM" id="MobiDB-lite"/>
    </source>
</evidence>
<feature type="domain" description="SLH" evidence="3">
    <location>
        <begin position="1525"/>
        <end position="1584"/>
    </location>
</feature>
<dbReference type="RefSeq" id="WP_009141533.1">
    <property type="nucleotide sequence ID" value="NZ_JH126470.1"/>
</dbReference>
<dbReference type="STRING" id="742742.HMPREF9452_01499"/>
<feature type="compositionally biased region" description="Polar residues" evidence="1">
    <location>
        <begin position="1247"/>
        <end position="1272"/>
    </location>
</feature>
<dbReference type="OrthoDB" id="3182200at2"/>
<dbReference type="eggNOG" id="COG5263">
    <property type="taxonomic scope" value="Bacteria"/>
</dbReference>
<accession>G1WJI6</accession>